<protein>
    <submittedName>
        <fullName evidence="2">Uncharacterized protein</fullName>
    </submittedName>
</protein>
<accession>A0A4U6UTT3</accession>
<reference evidence="2" key="1">
    <citation type="submission" date="2019-03" db="EMBL/GenBank/DDBJ databases">
        <title>WGS assembly of Setaria viridis.</title>
        <authorList>
            <person name="Huang P."/>
            <person name="Jenkins J."/>
            <person name="Grimwood J."/>
            <person name="Barry K."/>
            <person name="Healey A."/>
            <person name="Mamidi S."/>
            <person name="Sreedasyam A."/>
            <person name="Shu S."/>
            <person name="Feldman M."/>
            <person name="Wu J."/>
            <person name="Yu Y."/>
            <person name="Chen C."/>
            <person name="Johnson J."/>
            <person name="Rokhsar D."/>
            <person name="Baxter I."/>
            <person name="Schmutz J."/>
            <person name="Brutnell T."/>
            <person name="Kellogg E."/>
        </authorList>
    </citation>
    <scope>NUCLEOTIDE SEQUENCE [LARGE SCALE GENOMIC DNA]</scope>
</reference>
<evidence type="ECO:0000313" key="3">
    <source>
        <dbReference type="Proteomes" id="UP000298652"/>
    </source>
</evidence>
<organism evidence="2 3">
    <name type="scientific">Setaria viridis</name>
    <name type="common">Green bristlegrass</name>
    <name type="synonym">Setaria italica subsp. viridis</name>
    <dbReference type="NCBI Taxonomy" id="4556"/>
    <lineage>
        <taxon>Eukaryota</taxon>
        <taxon>Viridiplantae</taxon>
        <taxon>Streptophyta</taxon>
        <taxon>Embryophyta</taxon>
        <taxon>Tracheophyta</taxon>
        <taxon>Spermatophyta</taxon>
        <taxon>Magnoliopsida</taxon>
        <taxon>Liliopsida</taxon>
        <taxon>Poales</taxon>
        <taxon>Poaceae</taxon>
        <taxon>PACMAD clade</taxon>
        <taxon>Panicoideae</taxon>
        <taxon>Panicodae</taxon>
        <taxon>Paniceae</taxon>
        <taxon>Cenchrinae</taxon>
        <taxon>Setaria</taxon>
    </lineage>
</organism>
<sequence length="30" mass="3536">MNKKNPNLLLRGFLSGTTRHSRAKNRFQSY</sequence>
<dbReference type="EMBL" id="CM016556">
    <property type="protein sequence ID" value="TKW14507.1"/>
    <property type="molecule type" value="Genomic_DNA"/>
</dbReference>
<evidence type="ECO:0000256" key="1">
    <source>
        <dbReference type="SAM" id="MobiDB-lite"/>
    </source>
</evidence>
<proteinExistence type="predicted"/>
<dbReference type="AlphaFoldDB" id="A0A4U6UTT3"/>
<keyword evidence="3" id="KW-1185">Reference proteome</keyword>
<evidence type="ECO:0000313" key="2">
    <source>
        <dbReference type="EMBL" id="TKW14507.1"/>
    </source>
</evidence>
<feature type="compositionally biased region" description="Basic residues" evidence="1">
    <location>
        <begin position="19"/>
        <end position="30"/>
    </location>
</feature>
<name>A0A4U6UTT3_SETVI</name>
<gene>
    <name evidence="2" type="ORF">SEVIR_5G172632v2</name>
</gene>
<feature type="region of interest" description="Disordered" evidence="1">
    <location>
        <begin position="1"/>
        <end position="30"/>
    </location>
</feature>
<dbReference type="Gramene" id="TKW14507">
    <property type="protein sequence ID" value="TKW14507"/>
    <property type="gene ID" value="SEVIR_5G172632v2"/>
</dbReference>
<dbReference type="Proteomes" id="UP000298652">
    <property type="component" value="Chromosome 5"/>
</dbReference>